<dbReference type="EMBL" id="JAENIK010000012">
    <property type="protein sequence ID" value="MBK1817519.1"/>
    <property type="molecule type" value="Genomic_DNA"/>
</dbReference>
<dbReference type="InterPro" id="IPR011335">
    <property type="entry name" value="Restrct_endonuc-II-like"/>
</dbReference>
<accession>A0A934R9I7</accession>
<keyword evidence="3" id="KW-1185">Reference proteome</keyword>
<evidence type="ECO:0000313" key="2">
    <source>
        <dbReference type="EMBL" id="MBK1817519.1"/>
    </source>
</evidence>
<dbReference type="InterPro" id="IPR019080">
    <property type="entry name" value="YqaJ_viral_recombinase"/>
</dbReference>
<name>A0A934R9I7_9BACT</name>
<organism evidence="2 3">
    <name type="scientific">Luteolibacter yonseiensis</name>
    <dbReference type="NCBI Taxonomy" id="1144680"/>
    <lineage>
        <taxon>Bacteria</taxon>
        <taxon>Pseudomonadati</taxon>
        <taxon>Verrucomicrobiota</taxon>
        <taxon>Verrucomicrobiia</taxon>
        <taxon>Verrucomicrobiales</taxon>
        <taxon>Verrucomicrobiaceae</taxon>
        <taxon>Luteolibacter</taxon>
    </lineage>
</organism>
<dbReference type="InterPro" id="IPR011604">
    <property type="entry name" value="PDDEXK-like_dom_sf"/>
</dbReference>
<dbReference type="Proteomes" id="UP000600139">
    <property type="component" value="Unassembled WGS sequence"/>
</dbReference>
<feature type="domain" description="YqaJ viral recombinase" evidence="1">
    <location>
        <begin position="95"/>
        <end position="205"/>
    </location>
</feature>
<comment type="caution">
    <text evidence="2">The sequence shown here is derived from an EMBL/GenBank/DDBJ whole genome shotgun (WGS) entry which is preliminary data.</text>
</comment>
<sequence length="276" mass="31272">MIVHQCVQRSTEWHAARAGKFTASESGPFCAPPFEISLSVPNICDQLDLAGIPHKKNGKRADLLSLLPNPEQYLTLKDGAQSAIDRKLAEWAGEQRNDFQTDDMKRGNALEPIARQQYRTMLGLPCIEVGFISHDSLPIGCSPDDVVLSEDLDEDADPAEIGALMIGGAEIKAPAWHTQIRYLREGVLPDEYLHQVHHCMAVTGADWWDFFSFCPHVTQWTKTRDMWVADYWEAGKIPSFYIRTHRDEFTEQLRQGLEELAAEFLRQKAWLEHLAA</sequence>
<evidence type="ECO:0000313" key="3">
    <source>
        <dbReference type="Proteomes" id="UP000600139"/>
    </source>
</evidence>
<dbReference type="AlphaFoldDB" id="A0A934R9I7"/>
<gene>
    <name evidence="2" type="ORF">JIN84_18000</name>
</gene>
<dbReference type="InterPro" id="IPR051703">
    <property type="entry name" value="NF-kappa-B_Signaling_Reg"/>
</dbReference>
<dbReference type="Gene3D" id="3.90.320.10">
    <property type="match status" value="1"/>
</dbReference>
<reference evidence="2" key="1">
    <citation type="submission" date="2021-01" db="EMBL/GenBank/DDBJ databases">
        <title>Modified the classification status of verrucomicrobia.</title>
        <authorList>
            <person name="Feng X."/>
        </authorList>
    </citation>
    <scope>NUCLEOTIDE SEQUENCE</scope>
    <source>
        <strain evidence="2">JCM 18052</strain>
    </source>
</reference>
<protein>
    <submittedName>
        <fullName evidence="2">YqaJ viral recombinase family protein</fullName>
    </submittedName>
</protein>
<proteinExistence type="predicted"/>
<dbReference type="SUPFAM" id="SSF52980">
    <property type="entry name" value="Restriction endonuclease-like"/>
    <property type="match status" value="1"/>
</dbReference>
<dbReference type="PANTHER" id="PTHR46609:SF6">
    <property type="entry name" value="EXONUCLEASE, PHAGE-TYPE_RECB, C-TERMINAL DOMAIN-CONTAINING PROTEIN-RELATED"/>
    <property type="match status" value="1"/>
</dbReference>
<dbReference type="Pfam" id="PF09588">
    <property type="entry name" value="YqaJ"/>
    <property type="match status" value="1"/>
</dbReference>
<dbReference type="PANTHER" id="PTHR46609">
    <property type="entry name" value="EXONUCLEASE, PHAGE-TYPE/RECB, C-TERMINAL DOMAIN-CONTAINING PROTEIN"/>
    <property type="match status" value="1"/>
</dbReference>
<dbReference type="RefSeq" id="WP_200352459.1">
    <property type="nucleotide sequence ID" value="NZ_BAABHZ010000001.1"/>
</dbReference>
<evidence type="ECO:0000259" key="1">
    <source>
        <dbReference type="Pfam" id="PF09588"/>
    </source>
</evidence>